<keyword evidence="5" id="KW-1185">Reference proteome</keyword>
<dbReference type="InterPro" id="IPR004298">
    <property type="entry name" value="Nicotian_synth"/>
</dbReference>
<protein>
    <recommendedName>
        <fullName evidence="6">Nicotianamine synthase</fullName>
    </recommendedName>
</protein>
<dbReference type="PANTHER" id="PTHR32266">
    <property type="entry name" value="NICOTIANAMINE SYNTHASE 3"/>
    <property type="match status" value="1"/>
</dbReference>
<evidence type="ECO:0000256" key="3">
    <source>
        <dbReference type="ARBA" id="ARBA00022691"/>
    </source>
</evidence>
<dbReference type="EMBL" id="JASJQH010006914">
    <property type="protein sequence ID" value="KAK9727658.1"/>
    <property type="molecule type" value="Genomic_DNA"/>
</dbReference>
<proteinExistence type="inferred from homology"/>
<comment type="caution">
    <text evidence="4">The sequence shown here is derived from an EMBL/GenBank/DDBJ whole genome shotgun (WGS) entry which is preliminary data.</text>
</comment>
<dbReference type="PANTHER" id="PTHR32266:SF12">
    <property type="entry name" value="NICOTIANAMINE SYNTHASE 3"/>
    <property type="match status" value="1"/>
</dbReference>
<evidence type="ECO:0000256" key="2">
    <source>
        <dbReference type="ARBA" id="ARBA00022679"/>
    </source>
</evidence>
<accession>A0ABR2W946</accession>
<dbReference type="Gene3D" id="3.40.50.150">
    <property type="entry name" value="Vaccinia Virus protein VP39"/>
    <property type="match status" value="1"/>
</dbReference>
<dbReference type="InterPro" id="IPR029063">
    <property type="entry name" value="SAM-dependent_MTases_sf"/>
</dbReference>
<name>A0ABR2W946_9FUNG</name>
<dbReference type="PROSITE" id="PS51142">
    <property type="entry name" value="NAS"/>
    <property type="match status" value="1"/>
</dbReference>
<sequence length="318" mass="35969">MDCPAFGIIVESSEFEEMLSATEILPLSKDAFIPENSRDTIERLYAIYSILASAPLLDPSPEINSAFTELVGICIKALPRETIQEILEDEQIVAITNHFRQLCASGEFRLELTWATYVTKNPERTAIELMKFPYYNNYVALAKMELNAIHSVLFRAPKRIAFLGSGPLPLTSICLARELINKGNNQLNPSTSDFTIENYDIDLEALKISKLLTEQLSDVQAHLTFHHQDINSIQDLRKYDVVYLAALVGLVVSEKRKLIQQLWKSMSPGSYLVLRSAHSLRKILYPEVETEMLQGFEPVLVVHPYNEVVNSIVIAKRL</sequence>
<comment type="similarity">
    <text evidence="1">Belongs to the nicotianamine synthase (NAS)-like family.</text>
</comment>
<gene>
    <name evidence="4" type="ORF">K7432_001642</name>
</gene>
<evidence type="ECO:0000313" key="5">
    <source>
        <dbReference type="Proteomes" id="UP001479436"/>
    </source>
</evidence>
<keyword evidence="3" id="KW-0949">S-adenosyl-L-methionine</keyword>
<dbReference type="SUPFAM" id="SSF53335">
    <property type="entry name" value="S-adenosyl-L-methionine-dependent methyltransferases"/>
    <property type="match status" value="1"/>
</dbReference>
<evidence type="ECO:0000256" key="1">
    <source>
        <dbReference type="ARBA" id="ARBA00007009"/>
    </source>
</evidence>
<organism evidence="4 5">
    <name type="scientific">Basidiobolus ranarum</name>
    <dbReference type="NCBI Taxonomy" id="34480"/>
    <lineage>
        <taxon>Eukaryota</taxon>
        <taxon>Fungi</taxon>
        <taxon>Fungi incertae sedis</taxon>
        <taxon>Zoopagomycota</taxon>
        <taxon>Entomophthoromycotina</taxon>
        <taxon>Basidiobolomycetes</taxon>
        <taxon>Basidiobolales</taxon>
        <taxon>Basidiobolaceae</taxon>
        <taxon>Basidiobolus</taxon>
    </lineage>
</organism>
<dbReference type="Proteomes" id="UP001479436">
    <property type="component" value="Unassembled WGS sequence"/>
</dbReference>
<keyword evidence="2" id="KW-0808">Transferase</keyword>
<evidence type="ECO:0008006" key="6">
    <source>
        <dbReference type="Google" id="ProtNLM"/>
    </source>
</evidence>
<dbReference type="Pfam" id="PF03059">
    <property type="entry name" value="NAS"/>
    <property type="match status" value="1"/>
</dbReference>
<reference evidence="4 5" key="1">
    <citation type="submission" date="2023-04" db="EMBL/GenBank/DDBJ databases">
        <title>Genome of Basidiobolus ranarum AG-B5.</title>
        <authorList>
            <person name="Stajich J.E."/>
            <person name="Carter-House D."/>
            <person name="Gryganskyi A."/>
        </authorList>
    </citation>
    <scope>NUCLEOTIDE SEQUENCE [LARGE SCALE GENOMIC DNA]</scope>
    <source>
        <strain evidence="4 5">AG-B5</strain>
    </source>
</reference>
<evidence type="ECO:0000313" key="4">
    <source>
        <dbReference type="EMBL" id="KAK9727658.1"/>
    </source>
</evidence>